<sequence>MIREEDDTPICDSFPGERLFKMQDQVVRRCVPNDEHNSVLTFCHNFACGGHFGPKRTARKLWIMFQSGWKQKPPELTIAAVIGFVKSHIFNRFGVPRAIISDQGSHFCNRAVGTLFKKYGVHHRVATAYHPQTNGQAEVSNREVKSILEKTACHLPVEIEHKAYWAVQKCNFDMGKAGMERKLQLQELEELRLDAYENSRIYKEKTKAFHDSFILRKQFDIGQKVLLYNSRLKLMPGKLRSRWIGPFEVSNVFPYGAVEIKSFDTGKTFKVNGHRLKPFLMGDNIESFVDIALAQPSQSNK</sequence>
<accession>A0AAW2SGB2</accession>
<evidence type="ECO:0000259" key="1">
    <source>
        <dbReference type="PROSITE" id="PS50994"/>
    </source>
</evidence>
<dbReference type="InterPro" id="IPR036397">
    <property type="entry name" value="RNaseH_sf"/>
</dbReference>
<reference evidence="2" key="1">
    <citation type="submission" date="2020-06" db="EMBL/GenBank/DDBJ databases">
        <authorList>
            <person name="Li T."/>
            <person name="Hu X."/>
            <person name="Zhang T."/>
            <person name="Song X."/>
            <person name="Zhang H."/>
            <person name="Dai N."/>
            <person name="Sheng W."/>
            <person name="Hou X."/>
            <person name="Wei L."/>
        </authorList>
    </citation>
    <scope>NUCLEOTIDE SEQUENCE</scope>
    <source>
        <strain evidence="2">KEN8</strain>
        <tissue evidence="2">Leaf</tissue>
    </source>
</reference>
<dbReference type="AlphaFoldDB" id="A0AAW2SGB2"/>
<dbReference type="GO" id="GO:0003676">
    <property type="term" value="F:nucleic acid binding"/>
    <property type="evidence" value="ECO:0007669"/>
    <property type="project" value="InterPro"/>
</dbReference>
<name>A0AAW2SGB2_9LAMI</name>
<feature type="domain" description="Integrase catalytic" evidence="1">
    <location>
        <begin position="73"/>
        <end position="148"/>
    </location>
</feature>
<proteinExistence type="predicted"/>
<dbReference type="InterPro" id="IPR012337">
    <property type="entry name" value="RNaseH-like_sf"/>
</dbReference>
<dbReference type="GO" id="GO:0015074">
    <property type="term" value="P:DNA integration"/>
    <property type="evidence" value="ECO:0007669"/>
    <property type="project" value="InterPro"/>
</dbReference>
<dbReference type="Gene3D" id="3.30.420.10">
    <property type="entry name" value="Ribonuclease H-like superfamily/Ribonuclease H"/>
    <property type="match status" value="1"/>
</dbReference>
<dbReference type="PROSITE" id="PS50994">
    <property type="entry name" value="INTEGRASE"/>
    <property type="match status" value="1"/>
</dbReference>
<dbReference type="EMBL" id="JACGWM010000002">
    <property type="protein sequence ID" value="KAL0391174.1"/>
    <property type="molecule type" value="Genomic_DNA"/>
</dbReference>
<evidence type="ECO:0000313" key="2">
    <source>
        <dbReference type="EMBL" id="KAL0391174.1"/>
    </source>
</evidence>
<comment type="caution">
    <text evidence="2">The sequence shown here is derived from an EMBL/GenBank/DDBJ whole genome shotgun (WGS) entry which is preliminary data.</text>
</comment>
<reference evidence="2" key="2">
    <citation type="journal article" date="2024" name="Plant">
        <title>Genomic evolution and insights into agronomic trait innovations of Sesamum species.</title>
        <authorList>
            <person name="Miao H."/>
            <person name="Wang L."/>
            <person name="Qu L."/>
            <person name="Liu H."/>
            <person name="Sun Y."/>
            <person name="Le M."/>
            <person name="Wang Q."/>
            <person name="Wei S."/>
            <person name="Zheng Y."/>
            <person name="Lin W."/>
            <person name="Duan Y."/>
            <person name="Cao H."/>
            <person name="Xiong S."/>
            <person name="Wang X."/>
            <person name="Wei L."/>
            <person name="Li C."/>
            <person name="Ma Q."/>
            <person name="Ju M."/>
            <person name="Zhao R."/>
            <person name="Li G."/>
            <person name="Mu C."/>
            <person name="Tian Q."/>
            <person name="Mei H."/>
            <person name="Zhang T."/>
            <person name="Gao T."/>
            <person name="Zhang H."/>
        </authorList>
    </citation>
    <scope>NUCLEOTIDE SEQUENCE</scope>
    <source>
        <strain evidence="2">KEN8</strain>
    </source>
</reference>
<dbReference type="PANTHER" id="PTHR47266">
    <property type="entry name" value="ENDONUCLEASE-RELATED"/>
    <property type="match status" value="1"/>
</dbReference>
<dbReference type="InterPro" id="IPR001584">
    <property type="entry name" value="Integrase_cat-core"/>
</dbReference>
<dbReference type="SUPFAM" id="SSF53098">
    <property type="entry name" value="Ribonuclease H-like"/>
    <property type="match status" value="1"/>
</dbReference>
<organism evidence="2">
    <name type="scientific">Sesamum calycinum</name>
    <dbReference type="NCBI Taxonomy" id="2727403"/>
    <lineage>
        <taxon>Eukaryota</taxon>
        <taxon>Viridiplantae</taxon>
        <taxon>Streptophyta</taxon>
        <taxon>Embryophyta</taxon>
        <taxon>Tracheophyta</taxon>
        <taxon>Spermatophyta</taxon>
        <taxon>Magnoliopsida</taxon>
        <taxon>eudicotyledons</taxon>
        <taxon>Gunneridae</taxon>
        <taxon>Pentapetalae</taxon>
        <taxon>asterids</taxon>
        <taxon>lamiids</taxon>
        <taxon>Lamiales</taxon>
        <taxon>Pedaliaceae</taxon>
        <taxon>Sesamum</taxon>
    </lineage>
</organism>
<dbReference type="InterPro" id="IPR052160">
    <property type="entry name" value="Gypsy_RT_Integrase-like"/>
</dbReference>
<gene>
    <name evidence="2" type="ORF">Scaly_0474500</name>
</gene>
<protein>
    <recommendedName>
        <fullName evidence="1">Integrase catalytic domain-containing protein</fullName>
    </recommendedName>
</protein>